<gene>
    <name evidence="1" type="ORF">K466DRAFT_646703</name>
</gene>
<organism evidence="1 2">
    <name type="scientific">Polyporus arcularius HHB13444</name>
    <dbReference type="NCBI Taxonomy" id="1314778"/>
    <lineage>
        <taxon>Eukaryota</taxon>
        <taxon>Fungi</taxon>
        <taxon>Dikarya</taxon>
        <taxon>Basidiomycota</taxon>
        <taxon>Agaricomycotina</taxon>
        <taxon>Agaricomycetes</taxon>
        <taxon>Polyporales</taxon>
        <taxon>Polyporaceae</taxon>
        <taxon>Polyporus</taxon>
    </lineage>
</organism>
<protein>
    <submittedName>
        <fullName evidence="1">Uncharacterized protein</fullName>
    </submittedName>
</protein>
<accession>A0A5C3P809</accession>
<name>A0A5C3P809_9APHY</name>
<dbReference type="STRING" id="1314778.A0A5C3P809"/>
<dbReference type="EMBL" id="ML211231">
    <property type="protein sequence ID" value="TFK85816.1"/>
    <property type="molecule type" value="Genomic_DNA"/>
</dbReference>
<evidence type="ECO:0000313" key="2">
    <source>
        <dbReference type="Proteomes" id="UP000308197"/>
    </source>
</evidence>
<sequence length="513" mass="57404">MPKLPHQYPRRWTSGARGASKLVSSSLPPELWLEIFRYATHVPRARSIAPGDPLVPEKPVDYARGMNSPIQSMRTKCALVRVCHAWNAITTELLYEHVVLGSASRIEALCKVLRESRREVREDGTLQKVEDPGYGQWVRHLEVRRWARSHQTQSYWQAIIRTVSYCSRLRVFSGVWQEPLPDGFLPVLVQYLPPSLQELFWQQDSVLIVSKELPVLASSVLAKFSVLRILDLRKICILDAGRSLQHITFESLKFPHVTHLALPTCPLLLRYASKQLMPELHHLVLDASGAPRTVHAPFATKELMCFLDVYGHQLRTVELLPSNTQSMRPGPINISTFLSPSACANLETLVFDSPTPSAVNLAYYNANVSSAPPLEEAHPTLRRIGIRGISVSQLYPNKPAQAQAHLEAFSAYRAFFPALELVRTLGFLVGTSTDPFAPDVFIWWTEKYERVGVDLQDGEGVVWMLEEAATAESSREVAKAADSDLAEKKENLIAKGAREEGQTKVPIVEPGIA</sequence>
<dbReference type="InParanoid" id="A0A5C3P809"/>
<evidence type="ECO:0000313" key="1">
    <source>
        <dbReference type="EMBL" id="TFK85816.1"/>
    </source>
</evidence>
<reference evidence="1 2" key="1">
    <citation type="journal article" date="2019" name="Nat. Ecol. Evol.">
        <title>Megaphylogeny resolves global patterns of mushroom evolution.</title>
        <authorList>
            <person name="Varga T."/>
            <person name="Krizsan K."/>
            <person name="Foldi C."/>
            <person name="Dima B."/>
            <person name="Sanchez-Garcia M."/>
            <person name="Sanchez-Ramirez S."/>
            <person name="Szollosi G.J."/>
            <person name="Szarkandi J.G."/>
            <person name="Papp V."/>
            <person name="Albert L."/>
            <person name="Andreopoulos W."/>
            <person name="Angelini C."/>
            <person name="Antonin V."/>
            <person name="Barry K.W."/>
            <person name="Bougher N.L."/>
            <person name="Buchanan P."/>
            <person name="Buyck B."/>
            <person name="Bense V."/>
            <person name="Catcheside P."/>
            <person name="Chovatia M."/>
            <person name="Cooper J."/>
            <person name="Damon W."/>
            <person name="Desjardin D."/>
            <person name="Finy P."/>
            <person name="Geml J."/>
            <person name="Haridas S."/>
            <person name="Hughes K."/>
            <person name="Justo A."/>
            <person name="Karasinski D."/>
            <person name="Kautmanova I."/>
            <person name="Kiss B."/>
            <person name="Kocsube S."/>
            <person name="Kotiranta H."/>
            <person name="LaButti K.M."/>
            <person name="Lechner B.E."/>
            <person name="Liimatainen K."/>
            <person name="Lipzen A."/>
            <person name="Lukacs Z."/>
            <person name="Mihaltcheva S."/>
            <person name="Morgado L.N."/>
            <person name="Niskanen T."/>
            <person name="Noordeloos M.E."/>
            <person name="Ohm R.A."/>
            <person name="Ortiz-Santana B."/>
            <person name="Ovrebo C."/>
            <person name="Racz N."/>
            <person name="Riley R."/>
            <person name="Savchenko A."/>
            <person name="Shiryaev A."/>
            <person name="Soop K."/>
            <person name="Spirin V."/>
            <person name="Szebenyi C."/>
            <person name="Tomsovsky M."/>
            <person name="Tulloss R.E."/>
            <person name="Uehling J."/>
            <person name="Grigoriev I.V."/>
            <person name="Vagvolgyi C."/>
            <person name="Papp T."/>
            <person name="Martin F.M."/>
            <person name="Miettinen O."/>
            <person name="Hibbett D.S."/>
            <person name="Nagy L.G."/>
        </authorList>
    </citation>
    <scope>NUCLEOTIDE SEQUENCE [LARGE SCALE GENOMIC DNA]</scope>
    <source>
        <strain evidence="1 2">HHB13444</strain>
    </source>
</reference>
<dbReference type="AlphaFoldDB" id="A0A5C3P809"/>
<dbReference type="Proteomes" id="UP000308197">
    <property type="component" value="Unassembled WGS sequence"/>
</dbReference>
<proteinExistence type="predicted"/>
<keyword evidence="2" id="KW-1185">Reference proteome</keyword>